<gene>
    <name evidence="2" type="ORF">sscle_04g038130</name>
</gene>
<evidence type="ECO:0000256" key="1">
    <source>
        <dbReference type="SAM" id="MobiDB-lite"/>
    </source>
</evidence>
<dbReference type="OrthoDB" id="10020333at2759"/>
<dbReference type="RefSeq" id="XP_001596694.1">
    <property type="nucleotide sequence ID" value="XM_001596644.1"/>
</dbReference>
<evidence type="ECO:0008006" key="4">
    <source>
        <dbReference type="Google" id="ProtNLM"/>
    </source>
</evidence>
<protein>
    <recommendedName>
        <fullName evidence="4">Protein kinase domain-containing protein</fullName>
    </recommendedName>
</protein>
<reference evidence="3" key="1">
    <citation type="journal article" date="2017" name="Genome Biol. Evol.">
        <title>The complete genome sequence of the phytopathogenic fungus Sclerotinia sclerotiorum reveals insights into the genome architecture of broad host range pathogens.</title>
        <authorList>
            <person name="Derbyshire M."/>
            <person name="Denton-Giles M."/>
            <person name="Hegedus D."/>
            <person name="Seifbarghy S."/>
            <person name="Rollins J."/>
            <person name="van Kan J."/>
            <person name="Seidl M.F."/>
            <person name="Faino L."/>
            <person name="Mbengue M."/>
            <person name="Navaud O."/>
            <person name="Raffaele S."/>
            <person name="Hammond-Kosack K."/>
            <person name="Heard S."/>
            <person name="Oliver R."/>
        </authorList>
    </citation>
    <scope>NUCLEOTIDE SEQUENCE [LARGE SCALE GENOMIC DNA]</scope>
    <source>
        <strain evidence="3">ATCC 18683 / 1980 / Ss-1</strain>
    </source>
</reference>
<organism evidence="2 3">
    <name type="scientific">Sclerotinia sclerotiorum (strain ATCC 18683 / 1980 / Ss-1)</name>
    <name type="common">White mold</name>
    <name type="synonym">Whetzelinia sclerotiorum</name>
    <dbReference type="NCBI Taxonomy" id="665079"/>
    <lineage>
        <taxon>Eukaryota</taxon>
        <taxon>Fungi</taxon>
        <taxon>Dikarya</taxon>
        <taxon>Ascomycota</taxon>
        <taxon>Pezizomycotina</taxon>
        <taxon>Leotiomycetes</taxon>
        <taxon>Helotiales</taxon>
        <taxon>Sclerotiniaceae</taxon>
        <taxon>Sclerotinia</taxon>
    </lineage>
</organism>
<evidence type="ECO:0000313" key="3">
    <source>
        <dbReference type="Proteomes" id="UP000177798"/>
    </source>
</evidence>
<dbReference type="VEuPathDB" id="FungiDB:sscle_04g038130"/>
<accession>A0A1D9Q3C6</accession>
<feature type="compositionally biased region" description="Polar residues" evidence="1">
    <location>
        <begin position="30"/>
        <end position="43"/>
    </location>
</feature>
<name>A0A1D9Q3C6_SCLS1</name>
<proteinExistence type="predicted"/>
<dbReference type="EMBL" id="CP017817">
    <property type="protein sequence ID" value="APA09043.1"/>
    <property type="molecule type" value="Genomic_DNA"/>
</dbReference>
<evidence type="ECO:0000313" key="2">
    <source>
        <dbReference type="EMBL" id="APA09043.1"/>
    </source>
</evidence>
<dbReference type="KEGG" id="ssl:SS1G_02916"/>
<sequence length="173" mass="19257">MSSDPVSRAVPIAMTVGDIHVSPPSKRSPDQNQGDESSSSSQAKRQRVAETTILQLRDLNADQAIASEKTLFTSFDCSGVPQKFKYSESEITILEVIGPRDHSMVYRISAGGRKFALKIHKYENSDISLSGIPKLNIFFERERSAYNRLSRASELPPASIPKYYGYINFTKPP</sequence>
<feature type="region of interest" description="Disordered" evidence="1">
    <location>
        <begin position="1"/>
        <end position="47"/>
    </location>
</feature>
<dbReference type="AlphaFoldDB" id="A0A1D9Q3C6"/>
<dbReference type="Proteomes" id="UP000177798">
    <property type="component" value="Chromosome 4"/>
</dbReference>